<keyword evidence="6" id="KW-1185">Reference proteome</keyword>
<keyword evidence="2 4" id="KW-0732">Signal</keyword>
<dbReference type="InterPro" id="IPR050468">
    <property type="entry name" value="Cuticle_Struct_Prot"/>
</dbReference>
<protein>
    <submittedName>
        <fullName evidence="5">Uncharacterized protein</fullName>
    </submittedName>
</protein>
<dbReference type="PRINTS" id="PR00947">
    <property type="entry name" value="CUTICLE"/>
</dbReference>
<dbReference type="Proteomes" id="UP001153292">
    <property type="component" value="Chromosome 9"/>
</dbReference>
<accession>A0ABN8BCL3</accession>
<evidence type="ECO:0000256" key="3">
    <source>
        <dbReference type="PROSITE-ProRule" id="PRU00497"/>
    </source>
</evidence>
<dbReference type="PANTHER" id="PTHR10380:SF173">
    <property type="entry name" value="CUTICULAR PROTEIN 47EF, ISOFORM C-RELATED"/>
    <property type="match status" value="1"/>
</dbReference>
<organism evidence="5 6">
    <name type="scientific">Chilo suppressalis</name>
    <name type="common">Asiatic rice borer moth</name>
    <dbReference type="NCBI Taxonomy" id="168631"/>
    <lineage>
        <taxon>Eukaryota</taxon>
        <taxon>Metazoa</taxon>
        <taxon>Ecdysozoa</taxon>
        <taxon>Arthropoda</taxon>
        <taxon>Hexapoda</taxon>
        <taxon>Insecta</taxon>
        <taxon>Pterygota</taxon>
        <taxon>Neoptera</taxon>
        <taxon>Endopterygota</taxon>
        <taxon>Lepidoptera</taxon>
        <taxon>Glossata</taxon>
        <taxon>Ditrysia</taxon>
        <taxon>Pyraloidea</taxon>
        <taxon>Crambidae</taxon>
        <taxon>Crambinae</taxon>
        <taxon>Chilo</taxon>
    </lineage>
</organism>
<dbReference type="PROSITE" id="PS00233">
    <property type="entry name" value="CHIT_BIND_RR_1"/>
    <property type="match status" value="1"/>
</dbReference>
<dbReference type="InterPro" id="IPR031311">
    <property type="entry name" value="CHIT_BIND_RR_consensus"/>
</dbReference>
<evidence type="ECO:0000256" key="2">
    <source>
        <dbReference type="ARBA" id="ARBA00022729"/>
    </source>
</evidence>
<sequence length="196" mass="21230">MMFMVLALCVYAVSGATIGNTAFNPRRTPDVVRTTQTGGYGKATAQVTVPATQVFQETVNPAIKVAKAGEQPVQQVAKLTIPIVQQAKFSGPVIQFRVATNARQSGNKTTNVPDIKAETLQSENKVFHNSFQYSYETSNGISAASNGELRKVDNADSLIVRGNYQYVSREGVPITVTYVADENGYQPQTGYLLESD</sequence>
<evidence type="ECO:0000313" key="6">
    <source>
        <dbReference type="Proteomes" id="UP001153292"/>
    </source>
</evidence>
<evidence type="ECO:0000256" key="4">
    <source>
        <dbReference type="SAM" id="SignalP"/>
    </source>
</evidence>
<name>A0ABN8BCL3_CHISP</name>
<feature type="chain" id="PRO_5045319494" evidence="4">
    <location>
        <begin position="16"/>
        <end position="196"/>
    </location>
</feature>
<gene>
    <name evidence="5" type="ORF">CHILSU_LOCUS11148</name>
</gene>
<dbReference type="PROSITE" id="PS51155">
    <property type="entry name" value="CHIT_BIND_RR_2"/>
    <property type="match status" value="1"/>
</dbReference>
<reference evidence="5" key="1">
    <citation type="submission" date="2021-12" db="EMBL/GenBank/DDBJ databases">
        <authorList>
            <person name="King R."/>
        </authorList>
    </citation>
    <scope>NUCLEOTIDE SEQUENCE</scope>
</reference>
<feature type="signal peptide" evidence="4">
    <location>
        <begin position="1"/>
        <end position="15"/>
    </location>
</feature>
<dbReference type="PANTHER" id="PTHR10380">
    <property type="entry name" value="CUTICLE PROTEIN"/>
    <property type="match status" value="1"/>
</dbReference>
<dbReference type="EMBL" id="OU963902">
    <property type="protein sequence ID" value="CAH0407745.1"/>
    <property type="molecule type" value="Genomic_DNA"/>
</dbReference>
<dbReference type="InterPro" id="IPR000618">
    <property type="entry name" value="Insect_cuticle"/>
</dbReference>
<dbReference type="Pfam" id="PF00379">
    <property type="entry name" value="Chitin_bind_4"/>
    <property type="match status" value="1"/>
</dbReference>
<proteinExistence type="predicted"/>
<keyword evidence="1 3" id="KW-0193">Cuticle</keyword>
<evidence type="ECO:0000256" key="1">
    <source>
        <dbReference type="ARBA" id="ARBA00022460"/>
    </source>
</evidence>
<evidence type="ECO:0000313" key="5">
    <source>
        <dbReference type="EMBL" id="CAH0407745.1"/>
    </source>
</evidence>